<keyword evidence="5" id="KW-0808">Transferase</keyword>
<dbReference type="CDD" id="cd06225">
    <property type="entry name" value="HAMP"/>
    <property type="match status" value="1"/>
</dbReference>
<feature type="domain" description="Histidine kinase" evidence="11">
    <location>
        <begin position="260"/>
        <end position="472"/>
    </location>
</feature>
<dbReference type="AlphaFoldDB" id="A0A3S5K3C8"/>
<dbReference type="OrthoDB" id="9763461at2"/>
<dbReference type="GO" id="GO:0005524">
    <property type="term" value="F:ATP binding"/>
    <property type="evidence" value="ECO:0007669"/>
    <property type="project" value="UniProtKB-KW"/>
</dbReference>
<dbReference type="InterPro" id="IPR036097">
    <property type="entry name" value="HisK_dim/P_sf"/>
</dbReference>
<organism evidence="13 14">
    <name type="scientific">Dulcicalothrix desertica PCC 7102</name>
    <dbReference type="NCBI Taxonomy" id="232991"/>
    <lineage>
        <taxon>Bacteria</taxon>
        <taxon>Bacillati</taxon>
        <taxon>Cyanobacteriota</taxon>
        <taxon>Cyanophyceae</taxon>
        <taxon>Nostocales</taxon>
        <taxon>Calotrichaceae</taxon>
        <taxon>Dulcicalothrix</taxon>
    </lineage>
</organism>
<evidence type="ECO:0000256" key="4">
    <source>
        <dbReference type="ARBA" id="ARBA00022553"/>
    </source>
</evidence>
<feature type="transmembrane region" description="Helical" evidence="10">
    <location>
        <begin position="174"/>
        <end position="197"/>
    </location>
</feature>
<evidence type="ECO:0000256" key="7">
    <source>
        <dbReference type="ARBA" id="ARBA00022777"/>
    </source>
</evidence>
<dbReference type="GO" id="GO:0000155">
    <property type="term" value="F:phosphorelay sensor kinase activity"/>
    <property type="evidence" value="ECO:0007669"/>
    <property type="project" value="InterPro"/>
</dbReference>
<proteinExistence type="predicted"/>
<dbReference type="InterPro" id="IPR004358">
    <property type="entry name" value="Sig_transdc_His_kin-like_C"/>
</dbReference>
<gene>
    <name evidence="13" type="ORF">DSM106972_028060</name>
</gene>
<dbReference type="EC" id="2.7.13.3" evidence="3"/>
<reference evidence="13" key="1">
    <citation type="submission" date="2018-12" db="EMBL/GenBank/DDBJ databases">
        <authorList>
            <person name="Will S."/>
            <person name="Neumann-Schaal M."/>
            <person name="Henke P."/>
        </authorList>
    </citation>
    <scope>NUCLEOTIDE SEQUENCE</scope>
    <source>
        <strain evidence="13">PCC 7102</strain>
    </source>
</reference>
<dbReference type="SMART" id="SM00387">
    <property type="entry name" value="HATPase_c"/>
    <property type="match status" value="1"/>
</dbReference>
<dbReference type="EMBL" id="RSCL01000006">
    <property type="protein sequence ID" value="RUT06549.1"/>
    <property type="molecule type" value="Genomic_DNA"/>
</dbReference>
<dbReference type="InterPro" id="IPR003660">
    <property type="entry name" value="HAMP_dom"/>
</dbReference>
<dbReference type="InterPro" id="IPR005467">
    <property type="entry name" value="His_kinase_dom"/>
</dbReference>
<evidence type="ECO:0000313" key="13">
    <source>
        <dbReference type="EMBL" id="RUT06549.1"/>
    </source>
</evidence>
<dbReference type="InterPro" id="IPR003594">
    <property type="entry name" value="HATPase_dom"/>
</dbReference>
<dbReference type="Proteomes" id="UP000271624">
    <property type="component" value="Unassembled WGS sequence"/>
</dbReference>
<dbReference type="GO" id="GO:0016020">
    <property type="term" value="C:membrane"/>
    <property type="evidence" value="ECO:0007669"/>
    <property type="project" value="UniProtKB-SubCell"/>
</dbReference>
<comment type="subcellular location">
    <subcellularLocation>
        <location evidence="2">Membrane</location>
    </subcellularLocation>
</comment>
<dbReference type="Gene3D" id="1.10.287.130">
    <property type="match status" value="1"/>
</dbReference>
<keyword evidence="9" id="KW-0902">Two-component regulatory system</keyword>
<keyword evidence="8" id="KW-0067">ATP-binding</keyword>
<dbReference type="InterPro" id="IPR003661">
    <property type="entry name" value="HisK_dim/P_dom"/>
</dbReference>
<keyword evidence="10" id="KW-1133">Transmembrane helix</keyword>
<evidence type="ECO:0000313" key="14">
    <source>
        <dbReference type="Proteomes" id="UP000271624"/>
    </source>
</evidence>
<evidence type="ECO:0000256" key="6">
    <source>
        <dbReference type="ARBA" id="ARBA00022741"/>
    </source>
</evidence>
<reference evidence="13" key="2">
    <citation type="journal article" date="2019" name="Genome Biol. Evol.">
        <title>Day and night: Metabolic profiles and evolutionary relationships of six axenic non-marine cyanobacteria.</title>
        <authorList>
            <person name="Will S.E."/>
            <person name="Henke P."/>
            <person name="Boedeker C."/>
            <person name="Huang S."/>
            <person name="Brinkmann H."/>
            <person name="Rohde M."/>
            <person name="Jarek M."/>
            <person name="Friedl T."/>
            <person name="Seufert S."/>
            <person name="Schumacher M."/>
            <person name="Overmann J."/>
            <person name="Neumann-Schaal M."/>
            <person name="Petersen J."/>
        </authorList>
    </citation>
    <scope>NUCLEOTIDE SEQUENCE [LARGE SCALE GENOMIC DNA]</scope>
    <source>
        <strain evidence="13">PCC 7102</strain>
    </source>
</reference>
<dbReference type="SUPFAM" id="SSF55874">
    <property type="entry name" value="ATPase domain of HSP90 chaperone/DNA topoisomerase II/histidine kinase"/>
    <property type="match status" value="1"/>
</dbReference>
<evidence type="ECO:0000259" key="12">
    <source>
        <dbReference type="PROSITE" id="PS50885"/>
    </source>
</evidence>
<dbReference type="PANTHER" id="PTHR43711">
    <property type="entry name" value="TWO-COMPONENT HISTIDINE KINASE"/>
    <property type="match status" value="1"/>
</dbReference>
<dbReference type="Pfam" id="PF02518">
    <property type="entry name" value="HATPase_c"/>
    <property type="match status" value="1"/>
</dbReference>
<evidence type="ECO:0000256" key="3">
    <source>
        <dbReference type="ARBA" id="ARBA00012438"/>
    </source>
</evidence>
<sequence>MSRFNRLFPKIDSFSLQFRLTIGIIIVSAFGLAGLATWTGWKMQRILIDSHKRNIQEIASRLPRDVEVYSEMLPIETALQKAIDNRTENDTLLWVKSQDTNQIVAKSNNLNPVSGSNIAKLISLTEMPDKAEIYAVKGHYFVLCGEKLRIKGELIGEISIAQDITRDQTMFVTLLHNVGIAGIVVIVIISATIAFYIKNSLQPLRQISQMTAVIQAEDLDSYKLHLAQAPTEVKELAQTVNMMLSRLSQAWEKERQFTSNISHELRTPLTVVYGYLQSVLRRQQNLTEIQKEALQTAASEAERTIHILQDLLDLVRIDSRYGHFDIKPCTLNDIVSDVVEMAYKNSNRQIEIEAPTHQIIVKADSNKLEKVLLNLIDNAIKYSHQDTPIIIKLKQIKNEGIIEVFDNGYGIPLQHQSRIFERFYRVDDARSSNGGTGLGLSIVKSFIESMGGTVMVSSKINQGSVFTIILPC</sequence>
<dbReference type="CDD" id="cd00075">
    <property type="entry name" value="HATPase"/>
    <property type="match status" value="1"/>
</dbReference>
<dbReference type="PRINTS" id="PR00344">
    <property type="entry name" value="BCTRLSENSOR"/>
</dbReference>
<keyword evidence="10" id="KW-0472">Membrane</keyword>
<protein>
    <recommendedName>
        <fullName evidence="3">histidine kinase</fullName>
        <ecNumber evidence="3">2.7.13.3</ecNumber>
    </recommendedName>
</protein>
<dbReference type="FunFam" id="3.30.565.10:FF:000037">
    <property type="entry name" value="Hybrid sensor histidine kinase/response regulator"/>
    <property type="match status" value="1"/>
</dbReference>
<dbReference type="Gene3D" id="3.30.565.10">
    <property type="entry name" value="Histidine kinase-like ATPase, C-terminal domain"/>
    <property type="match status" value="1"/>
</dbReference>
<feature type="domain" description="HAMP" evidence="12">
    <location>
        <begin position="198"/>
        <end position="252"/>
    </location>
</feature>
<feature type="transmembrane region" description="Helical" evidence="10">
    <location>
        <begin position="20"/>
        <end position="41"/>
    </location>
</feature>
<evidence type="ECO:0000256" key="2">
    <source>
        <dbReference type="ARBA" id="ARBA00004370"/>
    </source>
</evidence>
<evidence type="ECO:0000256" key="10">
    <source>
        <dbReference type="SAM" id="Phobius"/>
    </source>
</evidence>
<dbReference type="InterPro" id="IPR050736">
    <property type="entry name" value="Sensor_HK_Regulatory"/>
</dbReference>
<dbReference type="FunFam" id="1.10.287.130:FF:000001">
    <property type="entry name" value="Two-component sensor histidine kinase"/>
    <property type="match status" value="1"/>
</dbReference>
<dbReference type="SMART" id="SM00388">
    <property type="entry name" value="HisKA"/>
    <property type="match status" value="1"/>
</dbReference>
<keyword evidence="10" id="KW-0812">Transmembrane</keyword>
<dbReference type="CDD" id="cd00082">
    <property type="entry name" value="HisKA"/>
    <property type="match status" value="1"/>
</dbReference>
<dbReference type="PROSITE" id="PS50109">
    <property type="entry name" value="HIS_KIN"/>
    <property type="match status" value="1"/>
</dbReference>
<comment type="catalytic activity">
    <reaction evidence="1">
        <text>ATP + protein L-histidine = ADP + protein N-phospho-L-histidine.</text>
        <dbReference type="EC" id="2.7.13.3"/>
    </reaction>
</comment>
<evidence type="ECO:0000256" key="1">
    <source>
        <dbReference type="ARBA" id="ARBA00000085"/>
    </source>
</evidence>
<dbReference type="RefSeq" id="WP_127081352.1">
    <property type="nucleotide sequence ID" value="NZ_RSCL01000006.1"/>
</dbReference>
<name>A0A3S5K3C8_9CYAN</name>
<evidence type="ECO:0000259" key="11">
    <source>
        <dbReference type="PROSITE" id="PS50109"/>
    </source>
</evidence>
<accession>A0A3S5K3C8</accession>
<dbReference type="Gene3D" id="6.10.340.10">
    <property type="match status" value="1"/>
</dbReference>
<keyword evidence="14" id="KW-1185">Reference proteome</keyword>
<dbReference type="Pfam" id="PF00512">
    <property type="entry name" value="HisKA"/>
    <property type="match status" value="1"/>
</dbReference>
<keyword evidence="4" id="KW-0597">Phosphoprotein</keyword>
<keyword evidence="7" id="KW-0418">Kinase</keyword>
<evidence type="ECO:0000256" key="8">
    <source>
        <dbReference type="ARBA" id="ARBA00022840"/>
    </source>
</evidence>
<evidence type="ECO:0000256" key="9">
    <source>
        <dbReference type="ARBA" id="ARBA00023012"/>
    </source>
</evidence>
<comment type="caution">
    <text evidence="13">The sequence shown here is derived from an EMBL/GenBank/DDBJ whole genome shotgun (WGS) entry which is preliminary data.</text>
</comment>
<keyword evidence="6" id="KW-0547">Nucleotide-binding</keyword>
<dbReference type="PROSITE" id="PS50885">
    <property type="entry name" value="HAMP"/>
    <property type="match status" value="1"/>
</dbReference>
<dbReference type="InterPro" id="IPR036890">
    <property type="entry name" value="HATPase_C_sf"/>
</dbReference>
<evidence type="ECO:0000256" key="5">
    <source>
        <dbReference type="ARBA" id="ARBA00022679"/>
    </source>
</evidence>
<dbReference type="SUPFAM" id="SSF47384">
    <property type="entry name" value="Homodimeric domain of signal transducing histidine kinase"/>
    <property type="match status" value="1"/>
</dbReference>
<dbReference type="PANTHER" id="PTHR43711:SF1">
    <property type="entry name" value="HISTIDINE KINASE 1"/>
    <property type="match status" value="1"/>
</dbReference>